<proteinExistence type="predicted"/>
<dbReference type="HOGENOM" id="CLU_2184717_0_0_1"/>
<evidence type="ECO:0000313" key="2">
    <source>
        <dbReference type="Proteomes" id="UP000054321"/>
    </source>
</evidence>
<organism evidence="1 2">
    <name type="scientific">Oidiodendron maius (strain Zn)</name>
    <dbReference type="NCBI Taxonomy" id="913774"/>
    <lineage>
        <taxon>Eukaryota</taxon>
        <taxon>Fungi</taxon>
        <taxon>Dikarya</taxon>
        <taxon>Ascomycota</taxon>
        <taxon>Pezizomycotina</taxon>
        <taxon>Leotiomycetes</taxon>
        <taxon>Leotiomycetes incertae sedis</taxon>
        <taxon>Myxotrichaceae</taxon>
        <taxon>Oidiodendron</taxon>
    </lineage>
</organism>
<accession>A0A0C3GZS3</accession>
<dbReference type="InParanoid" id="A0A0C3GZS3"/>
<keyword evidence="2" id="KW-1185">Reference proteome</keyword>
<evidence type="ECO:0000313" key="1">
    <source>
        <dbReference type="EMBL" id="KIM96634.1"/>
    </source>
</evidence>
<dbReference type="EMBL" id="KN832883">
    <property type="protein sequence ID" value="KIM96634.1"/>
    <property type="molecule type" value="Genomic_DNA"/>
</dbReference>
<dbReference type="AlphaFoldDB" id="A0A0C3GZS3"/>
<protein>
    <submittedName>
        <fullName evidence="1">Uncharacterized protein</fullName>
    </submittedName>
</protein>
<sequence>MTSKLEELIARALAVLERQNKPLPPLPKPRRPQRLTNYFLPSTARLLESPPSASISPTSPASLSGFNLFPEAPAPLAERAYLEKRSPVASKAVDERMALLELENTHLRQ</sequence>
<reference evidence="1 2" key="1">
    <citation type="submission" date="2014-04" db="EMBL/GenBank/DDBJ databases">
        <authorList>
            <consortium name="DOE Joint Genome Institute"/>
            <person name="Kuo A."/>
            <person name="Martino E."/>
            <person name="Perotto S."/>
            <person name="Kohler A."/>
            <person name="Nagy L.G."/>
            <person name="Floudas D."/>
            <person name="Copeland A."/>
            <person name="Barry K.W."/>
            <person name="Cichocki N."/>
            <person name="Veneault-Fourrey C."/>
            <person name="LaButti K."/>
            <person name="Lindquist E.A."/>
            <person name="Lipzen A."/>
            <person name="Lundell T."/>
            <person name="Morin E."/>
            <person name="Murat C."/>
            <person name="Sun H."/>
            <person name="Tunlid A."/>
            <person name="Henrissat B."/>
            <person name="Grigoriev I.V."/>
            <person name="Hibbett D.S."/>
            <person name="Martin F."/>
            <person name="Nordberg H.P."/>
            <person name="Cantor M.N."/>
            <person name="Hua S.X."/>
        </authorList>
    </citation>
    <scope>NUCLEOTIDE SEQUENCE [LARGE SCALE GENOMIC DNA]</scope>
    <source>
        <strain evidence="1 2">Zn</strain>
    </source>
</reference>
<gene>
    <name evidence="1" type="ORF">OIDMADRAFT_58213</name>
</gene>
<reference evidence="2" key="2">
    <citation type="submission" date="2015-01" db="EMBL/GenBank/DDBJ databases">
        <title>Evolutionary Origins and Diversification of the Mycorrhizal Mutualists.</title>
        <authorList>
            <consortium name="DOE Joint Genome Institute"/>
            <consortium name="Mycorrhizal Genomics Consortium"/>
            <person name="Kohler A."/>
            <person name="Kuo A."/>
            <person name="Nagy L.G."/>
            <person name="Floudas D."/>
            <person name="Copeland A."/>
            <person name="Barry K.W."/>
            <person name="Cichocki N."/>
            <person name="Veneault-Fourrey C."/>
            <person name="LaButti K."/>
            <person name="Lindquist E.A."/>
            <person name="Lipzen A."/>
            <person name="Lundell T."/>
            <person name="Morin E."/>
            <person name="Murat C."/>
            <person name="Riley R."/>
            <person name="Ohm R."/>
            <person name="Sun H."/>
            <person name="Tunlid A."/>
            <person name="Henrissat B."/>
            <person name="Grigoriev I.V."/>
            <person name="Hibbett D.S."/>
            <person name="Martin F."/>
        </authorList>
    </citation>
    <scope>NUCLEOTIDE SEQUENCE [LARGE SCALE GENOMIC DNA]</scope>
    <source>
        <strain evidence="2">Zn</strain>
    </source>
</reference>
<dbReference type="Proteomes" id="UP000054321">
    <property type="component" value="Unassembled WGS sequence"/>
</dbReference>
<name>A0A0C3GZS3_OIDMZ</name>